<dbReference type="SMART" id="SM00430">
    <property type="entry name" value="HOLI"/>
    <property type="match status" value="1"/>
</dbReference>
<dbReference type="InterPro" id="IPR013088">
    <property type="entry name" value="Znf_NHR/GATA"/>
</dbReference>
<keyword evidence="5" id="KW-0862">Zinc</keyword>
<dbReference type="Proteomes" id="UP001152747">
    <property type="component" value="Unassembled WGS sequence"/>
</dbReference>
<gene>
    <name evidence="12" type="ORF">CAMP_LOCUS16225</name>
</gene>
<keyword evidence="4" id="KW-0863">Zinc-finger</keyword>
<dbReference type="InterPro" id="IPR051152">
    <property type="entry name" value="C.elegans_Orphan_NR"/>
</dbReference>
<dbReference type="GO" id="GO:0000978">
    <property type="term" value="F:RNA polymerase II cis-regulatory region sequence-specific DNA binding"/>
    <property type="evidence" value="ECO:0007669"/>
    <property type="project" value="InterPro"/>
</dbReference>
<dbReference type="PROSITE" id="PS51030">
    <property type="entry name" value="NUCLEAR_REC_DBD_2"/>
    <property type="match status" value="1"/>
</dbReference>
<feature type="domain" description="Nuclear receptor" evidence="11">
    <location>
        <begin position="24"/>
        <end position="100"/>
    </location>
</feature>
<evidence type="ECO:0000256" key="5">
    <source>
        <dbReference type="ARBA" id="ARBA00022833"/>
    </source>
</evidence>
<evidence type="ECO:0000259" key="11">
    <source>
        <dbReference type="PROSITE" id="PS51030"/>
    </source>
</evidence>
<dbReference type="CDD" id="cd06960">
    <property type="entry name" value="NR_DBD_HNF4A"/>
    <property type="match status" value="1"/>
</dbReference>
<evidence type="ECO:0000313" key="12">
    <source>
        <dbReference type="EMBL" id="CAI5453588.1"/>
    </source>
</evidence>
<evidence type="ECO:0000256" key="8">
    <source>
        <dbReference type="ARBA" id="ARBA00023163"/>
    </source>
</evidence>
<dbReference type="SUPFAM" id="SSF48508">
    <property type="entry name" value="Nuclear receptor ligand-binding domain"/>
    <property type="match status" value="1"/>
</dbReference>
<reference evidence="12" key="1">
    <citation type="submission" date="2022-11" db="EMBL/GenBank/DDBJ databases">
        <authorList>
            <person name="Kikuchi T."/>
        </authorList>
    </citation>
    <scope>NUCLEOTIDE SEQUENCE</scope>
    <source>
        <strain evidence="12">PS1010</strain>
    </source>
</reference>
<dbReference type="SUPFAM" id="SSF57716">
    <property type="entry name" value="Glucocorticoid receptor-like (DNA-binding domain)"/>
    <property type="match status" value="1"/>
</dbReference>
<dbReference type="GO" id="GO:0005634">
    <property type="term" value="C:nucleus"/>
    <property type="evidence" value="ECO:0007669"/>
    <property type="project" value="UniProtKB-SubCell"/>
</dbReference>
<evidence type="ECO:0000256" key="2">
    <source>
        <dbReference type="ARBA" id="ARBA00005993"/>
    </source>
</evidence>
<dbReference type="EMBL" id="CANHGI010000005">
    <property type="protein sequence ID" value="CAI5453588.1"/>
    <property type="molecule type" value="Genomic_DNA"/>
</dbReference>
<comment type="caution">
    <text evidence="12">The sequence shown here is derived from an EMBL/GenBank/DDBJ whole genome shotgun (WGS) entry which is preliminary data.</text>
</comment>
<dbReference type="Pfam" id="PF00105">
    <property type="entry name" value="zf-C4"/>
    <property type="match status" value="1"/>
</dbReference>
<keyword evidence="9" id="KW-0675">Receptor</keyword>
<evidence type="ECO:0000256" key="1">
    <source>
        <dbReference type="ARBA" id="ARBA00004123"/>
    </source>
</evidence>
<dbReference type="PANTHER" id="PTHR45680:SF30">
    <property type="entry name" value="NUCLEAR HORMONE RECEPTOR FAMILY"/>
    <property type="match status" value="1"/>
</dbReference>
<dbReference type="InterPro" id="IPR001628">
    <property type="entry name" value="Znf_hrmn_rcpt"/>
</dbReference>
<accession>A0A9P1IWJ2</accession>
<protein>
    <recommendedName>
        <fullName evidence="11">Nuclear receptor domain-containing protein</fullName>
    </recommendedName>
</protein>
<evidence type="ECO:0000256" key="4">
    <source>
        <dbReference type="ARBA" id="ARBA00022771"/>
    </source>
</evidence>
<keyword evidence="7" id="KW-0238">DNA-binding</keyword>
<comment type="subcellular location">
    <subcellularLocation>
        <location evidence="1">Nucleus</location>
    </subcellularLocation>
</comment>
<dbReference type="GO" id="GO:0008270">
    <property type="term" value="F:zinc ion binding"/>
    <property type="evidence" value="ECO:0007669"/>
    <property type="project" value="UniProtKB-KW"/>
</dbReference>
<dbReference type="AlphaFoldDB" id="A0A9P1IWJ2"/>
<dbReference type="InterPro" id="IPR000536">
    <property type="entry name" value="Nucl_hrmn_rcpt_lig-bd"/>
</dbReference>
<evidence type="ECO:0000256" key="9">
    <source>
        <dbReference type="ARBA" id="ARBA00023170"/>
    </source>
</evidence>
<dbReference type="PANTHER" id="PTHR45680">
    <property type="entry name" value="NUCLEAR HORMONE RECEPTOR FAMILY"/>
    <property type="match status" value="1"/>
</dbReference>
<evidence type="ECO:0000313" key="13">
    <source>
        <dbReference type="Proteomes" id="UP001152747"/>
    </source>
</evidence>
<dbReference type="SMART" id="SM00399">
    <property type="entry name" value="ZnF_C4"/>
    <property type="match status" value="1"/>
</dbReference>
<keyword evidence="3" id="KW-0479">Metal-binding</keyword>
<evidence type="ECO:0000256" key="3">
    <source>
        <dbReference type="ARBA" id="ARBA00022723"/>
    </source>
</evidence>
<dbReference type="Pfam" id="PF00104">
    <property type="entry name" value="Hormone_recep"/>
    <property type="match status" value="1"/>
</dbReference>
<keyword evidence="10" id="KW-0539">Nucleus</keyword>
<sequence>MQFAQLPSSETFSLATIPKEIEIYSPCKVCGDKAHGVHFGVMACRACAAFYRRFIVLNLEYECLNDPRKCAVDSTRRSSCRHCRFQKCLKVGMTTDNVQFNRDVYSQERRKKKNASEINGNIPSTSLHRSELAVQEQLYRSTVFEECKNISIRIECEKIFQRNHPNMNDEFGKLNHLQKIAIGLEKLRAGEDVIDIKFNNRLSFDNLVPHWACVSKKLAELVMHSWAFRNIDLFEQLRIFKYVWKTLHRLERLQMTVQVYGEKCVDEKKIIINCERAIQLDALFMDIEGISKEKKRFTLTEFKKYANRLINEVARPLCKFKFSTMEVSYMLCMVCQYNEQQYFGNNVTPVSDAFEDEIANNLHQYYMDMGIHNYAPRIQQIMKCVIAMKRIHNDDYIGNLVNPPTPFKIDQKCAQQ</sequence>
<dbReference type="GO" id="GO:0003700">
    <property type="term" value="F:DNA-binding transcription factor activity"/>
    <property type="evidence" value="ECO:0007669"/>
    <property type="project" value="InterPro"/>
</dbReference>
<dbReference type="OrthoDB" id="10018779at2759"/>
<dbReference type="InterPro" id="IPR049636">
    <property type="entry name" value="HNF4-like_DBD"/>
</dbReference>
<dbReference type="Gene3D" id="1.10.565.10">
    <property type="entry name" value="Retinoid X Receptor"/>
    <property type="match status" value="1"/>
</dbReference>
<dbReference type="Gene3D" id="3.30.50.10">
    <property type="entry name" value="Erythroid Transcription Factor GATA-1, subunit A"/>
    <property type="match status" value="1"/>
</dbReference>
<keyword evidence="6" id="KW-0805">Transcription regulation</keyword>
<dbReference type="InterPro" id="IPR035500">
    <property type="entry name" value="NHR-like_dom_sf"/>
</dbReference>
<comment type="similarity">
    <text evidence="2">Belongs to the nuclear hormone receptor family.</text>
</comment>
<organism evidence="12 13">
    <name type="scientific">Caenorhabditis angaria</name>
    <dbReference type="NCBI Taxonomy" id="860376"/>
    <lineage>
        <taxon>Eukaryota</taxon>
        <taxon>Metazoa</taxon>
        <taxon>Ecdysozoa</taxon>
        <taxon>Nematoda</taxon>
        <taxon>Chromadorea</taxon>
        <taxon>Rhabditida</taxon>
        <taxon>Rhabditina</taxon>
        <taxon>Rhabditomorpha</taxon>
        <taxon>Rhabditoidea</taxon>
        <taxon>Rhabditidae</taxon>
        <taxon>Peloderinae</taxon>
        <taxon>Caenorhabditis</taxon>
    </lineage>
</organism>
<proteinExistence type="inferred from homology"/>
<evidence type="ECO:0000256" key="10">
    <source>
        <dbReference type="ARBA" id="ARBA00023242"/>
    </source>
</evidence>
<dbReference type="PRINTS" id="PR00047">
    <property type="entry name" value="STROIDFINGER"/>
</dbReference>
<name>A0A9P1IWJ2_9PELO</name>
<keyword evidence="13" id="KW-1185">Reference proteome</keyword>
<evidence type="ECO:0000256" key="6">
    <source>
        <dbReference type="ARBA" id="ARBA00023015"/>
    </source>
</evidence>
<keyword evidence="8" id="KW-0804">Transcription</keyword>
<evidence type="ECO:0000256" key="7">
    <source>
        <dbReference type="ARBA" id="ARBA00023125"/>
    </source>
</evidence>